<protein>
    <recommendedName>
        <fullName evidence="4">F-box domain-containing protein</fullName>
    </recommendedName>
</protein>
<evidence type="ECO:0008006" key="4">
    <source>
        <dbReference type="Google" id="ProtNLM"/>
    </source>
</evidence>
<sequence length="212" mass="23830">MISDHLGSANPILIRELNVEGGDHFEIWGTMTFPTRTSHGLSISFDWSVHDAKLLHQFFVALPQLQISGIHICDMPLISRSKWQRVFARENMASIKSVVISARPECFGGLIRFLSEPIASVPTLRSLKCIDMDFVGMHLWLDHLQEVLQTRKENGVPLQKISFYRCSSLDEELVGHSEDIVPTVIISDDFPSDDESSDGDFDGSLDDELEDS</sequence>
<dbReference type="EMBL" id="SFCI01002262">
    <property type="protein sequence ID" value="TFY74159.1"/>
    <property type="molecule type" value="Genomic_DNA"/>
</dbReference>
<evidence type="ECO:0000256" key="1">
    <source>
        <dbReference type="SAM" id="MobiDB-lite"/>
    </source>
</evidence>
<dbReference type="Proteomes" id="UP000298061">
    <property type="component" value="Unassembled WGS sequence"/>
</dbReference>
<organism evidence="2 3">
    <name type="scientific">Hericium alpestre</name>
    <dbReference type="NCBI Taxonomy" id="135208"/>
    <lineage>
        <taxon>Eukaryota</taxon>
        <taxon>Fungi</taxon>
        <taxon>Dikarya</taxon>
        <taxon>Basidiomycota</taxon>
        <taxon>Agaricomycotina</taxon>
        <taxon>Agaricomycetes</taxon>
        <taxon>Russulales</taxon>
        <taxon>Hericiaceae</taxon>
        <taxon>Hericium</taxon>
    </lineage>
</organism>
<proteinExistence type="predicted"/>
<reference evidence="2 3" key="1">
    <citation type="submission" date="2019-02" db="EMBL/GenBank/DDBJ databases">
        <title>Genome sequencing of the rare red list fungi Hericium alpestre (H. flagellum).</title>
        <authorList>
            <person name="Buettner E."/>
            <person name="Kellner H."/>
        </authorList>
    </citation>
    <scope>NUCLEOTIDE SEQUENCE [LARGE SCALE GENOMIC DNA]</scope>
    <source>
        <strain evidence="2 3">DSM 108284</strain>
    </source>
</reference>
<gene>
    <name evidence="2" type="ORF">EWM64_g9853</name>
</gene>
<evidence type="ECO:0000313" key="2">
    <source>
        <dbReference type="EMBL" id="TFY74159.1"/>
    </source>
</evidence>
<name>A0A4Y9ZL61_9AGAM</name>
<keyword evidence="3" id="KW-1185">Reference proteome</keyword>
<feature type="compositionally biased region" description="Acidic residues" evidence="1">
    <location>
        <begin position="190"/>
        <end position="212"/>
    </location>
</feature>
<evidence type="ECO:0000313" key="3">
    <source>
        <dbReference type="Proteomes" id="UP000298061"/>
    </source>
</evidence>
<comment type="caution">
    <text evidence="2">The sequence shown here is derived from an EMBL/GenBank/DDBJ whole genome shotgun (WGS) entry which is preliminary data.</text>
</comment>
<accession>A0A4Y9ZL61</accession>
<dbReference type="AlphaFoldDB" id="A0A4Y9ZL61"/>
<feature type="region of interest" description="Disordered" evidence="1">
    <location>
        <begin position="188"/>
        <end position="212"/>
    </location>
</feature>